<accession>A0AAV6R5X7</accession>
<dbReference type="Proteomes" id="UP000693946">
    <property type="component" value="Linkage Group LG20"/>
</dbReference>
<protein>
    <submittedName>
        <fullName evidence="1">Uncharacterized protein</fullName>
    </submittedName>
</protein>
<dbReference type="AlphaFoldDB" id="A0AAV6R5X7"/>
<name>A0AAV6R5X7_SOLSE</name>
<organism evidence="1 2">
    <name type="scientific">Solea senegalensis</name>
    <name type="common">Senegalese sole</name>
    <dbReference type="NCBI Taxonomy" id="28829"/>
    <lineage>
        <taxon>Eukaryota</taxon>
        <taxon>Metazoa</taxon>
        <taxon>Chordata</taxon>
        <taxon>Craniata</taxon>
        <taxon>Vertebrata</taxon>
        <taxon>Euteleostomi</taxon>
        <taxon>Actinopterygii</taxon>
        <taxon>Neopterygii</taxon>
        <taxon>Teleostei</taxon>
        <taxon>Neoteleostei</taxon>
        <taxon>Acanthomorphata</taxon>
        <taxon>Carangaria</taxon>
        <taxon>Pleuronectiformes</taxon>
        <taxon>Pleuronectoidei</taxon>
        <taxon>Soleidae</taxon>
        <taxon>Solea</taxon>
    </lineage>
</organism>
<reference evidence="1 2" key="1">
    <citation type="journal article" date="2021" name="Sci. Rep.">
        <title>Chromosome anchoring in Senegalese sole (Solea senegalensis) reveals sex-associated markers and genome rearrangements in flatfish.</title>
        <authorList>
            <person name="Guerrero-Cozar I."/>
            <person name="Gomez-Garrido J."/>
            <person name="Berbel C."/>
            <person name="Martinez-Blanch J.F."/>
            <person name="Alioto T."/>
            <person name="Claros M.G."/>
            <person name="Gagnaire P.A."/>
            <person name="Manchado M."/>
        </authorList>
    </citation>
    <scope>NUCLEOTIDE SEQUENCE [LARGE SCALE GENOMIC DNA]</scope>
    <source>
        <strain evidence="1">Sse05_10M</strain>
    </source>
</reference>
<keyword evidence="2" id="KW-1185">Reference proteome</keyword>
<gene>
    <name evidence="1" type="ORF">JOB18_000823</name>
</gene>
<proteinExistence type="predicted"/>
<evidence type="ECO:0000313" key="1">
    <source>
        <dbReference type="EMBL" id="KAG7499830.1"/>
    </source>
</evidence>
<dbReference type="EMBL" id="JAGKHQ010000013">
    <property type="protein sequence ID" value="KAG7499830.1"/>
    <property type="molecule type" value="Genomic_DNA"/>
</dbReference>
<comment type="caution">
    <text evidence="1">The sequence shown here is derived from an EMBL/GenBank/DDBJ whole genome shotgun (WGS) entry which is preliminary data.</text>
</comment>
<evidence type="ECO:0000313" key="2">
    <source>
        <dbReference type="Proteomes" id="UP000693946"/>
    </source>
</evidence>
<sequence>MRRRQQIRRKVKEPTRRRQLKLLWSTPVLSAGLRCLTPRLSNSTLRANTQSPLCLLSWQMFKHEELQAGVDLNLDTQ</sequence>